<dbReference type="Gene3D" id="1.10.443.10">
    <property type="entry name" value="Intergrase catalytic core"/>
    <property type="match status" value="1"/>
</dbReference>
<organism evidence="2 3">
    <name type="scientific">Asticcacaulis currens</name>
    <dbReference type="NCBI Taxonomy" id="2984210"/>
    <lineage>
        <taxon>Bacteria</taxon>
        <taxon>Pseudomonadati</taxon>
        <taxon>Pseudomonadota</taxon>
        <taxon>Alphaproteobacteria</taxon>
        <taxon>Caulobacterales</taxon>
        <taxon>Caulobacteraceae</taxon>
        <taxon>Asticcacaulis</taxon>
    </lineage>
</organism>
<evidence type="ECO:0000313" key="2">
    <source>
        <dbReference type="EMBL" id="MDC7694280.1"/>
    </source>
</evidence>
<sequence>MANREGLIWNLAHDAKGLIPKDQRWNISRTRKITQGRIAWVRTLDTYKPAVEPFNAYSRKADLEPVEHGAMTREWIEFYLAVLLCAFFDGHQKPHSALCNIGQPIRILACCCHKKAPWELTPEDIRLAYNIALNIGESGKVAVNLQTVVRTIFDHNHLSDYGPMASYCTPFGDPEALSRHKLAEQRRRTQNTHRKAASRKSLAEKKDPEKLPDMEAFWELVRIVFTVKPRSFSDAVRFQLVALMIFSGFRVGEAFRVPVRCLRIREYFDRKGRNAAIKGGIGTSVQIRYFAEKQSTDRVQDGFVLLESFQDVPDLFANPISDIVERTRELTRRLRERLEAQLETGRLFPDLEPDTIVPDWDIYLRVSGNIQLGASPLPTALVEKYRETFSEDALDNLRTNQIQAYNRKPNRRIFEYFERWAEKGSYVLFRNKDGKPVFPHPGGRHYFRVQDIERYVKEYLPTKRPNLGALALSSGGIHYPHDFLFLFPTRSVVEDRDGGILDVGKYAFVGLGSELDLNIHLGLNKPNIFSRYGHPDAVNYKINPHDFRHLQNNELFRGGVSDALITLRFGRRSASQSHVYDHRTLAEELDYMEVPGGVDDTVFPGARRAFHLVSQGKVHGPIVTEFRRIQNDFGDQAAAEYIANEAGGLHVTPYGLCLSSLTVDPCPKQLECFNGCRHLARTGLPSETSSLQALEDRLISVIDKLMTQPATTGGCQNQLLRARTRLENVRRARAMAPDIKETPT</sequence>
<feature type="region of interest" description="Disordered" evidence="1">
    <location>
        <begin position="183"/>
        <end position="207"/>
    </location>
</feature>
<dbReference type="InterPro" id="IPR013762">
    <property type="entry name" value="Integrase-like_cat_sf"/>
</dbReference>
<proteinExistence type="predicted"/>
<accession>A0ABT5IDM4</accession>
<reference evidence="2 3" key="1">
    <citation type="submission" date="2023-01" db="EMBL/GenBank/DDBJ databases">
        <title>Novel species of the genus Asticcacaulis isolated from rivers.</title>
        <authorList>
            <person name="Lu H."/>
        </authorList>
    </citation>
    <scope>NUCLEOTIDE SEQUENCE [LARGE SCALE GENOMIC DNA]</scope>
    <source>
        <strain evidence="2 3">DXS10W</strain>
    </source>
</reference>
<evidence type="ECO:0000313" key="3">
    <source>
        <dbReference type="Proteomes" id="UP001216595"/>
    </source>
</evidence>
<protein>
    <recommendedName>
        <fullName evidence="4">Integrase</fullName>
    </recommendedName>
</protein>
<feature type="compositionally biased region" description="Basic residues" evidence="1">
    <location>
        <begin position="188"/>
        <end position="198"/>
    </location>
</feature>
<dbReference type="Proteomes" id="UP001216595">
    <property type="component" value="Unassembled WGS sequence"/>
</dbReference>
<keyword evidence="3" id="KW-1185">Reference proteome</keyword>
<comment type="caution">
    <text evidence="2">The sequence shown here is derived from an EMBL/GenBank/DDBJ whole genome shotgun (WGS) entry which is preliminary data.</text>
</comment>
<name>A0ABT5IDM4_9CAUL</name>
<dbReference type="RefSeq" id="WP_272740996.1">
    <property type="nucleotide sequence ID" value="NZ_JAQQKW010000004.1"/>
</dbReference>
<evidence type="ECO:0008006" key="4">
    <source>
        <dbReference type="Google" id="ProtNLM"/>
    </source>
</evidence>
<dbReference type="EMBL" id="JAQQKW010000004">
    <property type="protein sequence ID" value="MDC7694280.1"/>
    <property type="molecule type" value="Genomic_DNA"/>
</dbReference>
<gene>
    <name evidence="2" type="ORF">PQU94_08305</name>
</gene>
<evidence type="ECO:0000256" key="1">
    <source>
        <dbReference type="SAM" id="MobiDB-lite"/>
    </source>
</evidence>